<dbReference type="GO" id="GO:0016491">
    <property type="term" value="F:oxidoreductase activity"/>
    <property type="evidence" value="ECO:0007669"/>
    <property type="project" value="UniProtKB-KW"/>
</dbReference>
<evidence type="ECO:0000256" key="2">
    <source>
        <dbReference type="ARBA" id="ARBA00023002"/>
    </source>
</evidence>
<accession>A0A0A1XJ23</accession>
<evidence type="ECO:0000256" key="1">
    <source>
        <dbReference type="ARBA" id="ARBA00006484"/>
    </source>
</evidence>
<proteinExistence type="inferred from homology"/>
<organism evidence="3">
    <name type="scientific">Zeugodacus cucurbitae</name>
    <name type="common">Melon fruit fly</name>
    <name type="synonym">Bactrocera cucurbitae</name>
    <dbReference type="NCBI Taxonomy" id="28588"/>
    <lineage>
        <taxon>Eukaryota</taxon>
        <taxon>Metazoa</taxon>
        <taxon>Ecdysozoa</taxon>
        <taxon>Arthropoda</taxon>
        <taxon>Hexapoda</taxon>
        <taxon>Insecta</taxon>
        <taxon>Pterygota</taxon>
        <taxon>Neoptera</taxon>
        <taxon>Endopterygota</taxon>
        <taxon>Diptera</taxon>
        <taxon>Brachycera</taxon>
        <taxon>Muscomorpha</taxon>
        <taxon>Tephritoidea</taxon>
        <taxon>Tephritidae</taxon>
        <taxon>Zeugodacus</taxon>
        <taxon>Zeugodacus</taxon>
    </lineage>
</organism>
<evidence type="ECO:0000313" key="3">
    <source>
        <dbReference type="EMBL" id="JAD10952.1"/>
    </source>
</evidence>
<reference evidence="3" key="2">
    <citation type="journal article" date="2015" name="Gigascience">
        <title>Reconstructing a comprehensive transcriptome assembly of a white-pupal translocated strain of the pest fruit fly Bactrocera cucurbitae.</title>
        <authorList>
            <person name="Sim S.B."/>
            <person name="Calla B."/>
            <person name="Hall B."/>
            <person name="DeRego T."/>
            <person name="Geib S.M."/>
        </authorList>
    </citation>
    <scope>NUCLEOTIDE SEQUENCE</scope>
</reference>
<dbReference type="SUPFAM" id="SSF51735">
    <property type="entry name" value="NAD(P)-binding Rossmann-fold domains"/>
    <property type="match status" value="1"/>
</dbReference>
<dbReference type="InterPro" id="IPR036291">
    <property type="entry name" value="NAD(P)-bd_dom_sf"/>
</dbReference>
<comment type="similarity">
    <text evidence="1">Belongs to the short-chain dehydrogenases/reductases (SDR) family.</text>
</comment>
<dbReference type="Pfam" id="PF00106">
    <property type="entry name" value="adh_short"/>
    <property type="match status" value="1"/>
</dbReference>
<name>A0A0A1XJ23_ZEUCU</name>
<sequence length="140" mass="15619">MKHSRCWSRFLKRGELLPNISAESKSAKKSFNFNRLRSSMERWHNRVAVVTGASAGIGAACVKYLANNGMIVVGLARRKERIEALREQVEATARDRVHAIQCDLRDQQQIIDAFKVIVAEYGPVAVLVNNAGTVRVTNLV</sequence>
<dbReference type="EMBL" id="GBXI01003340">
    <property type="protein sequence ID" value="JAD10952.1"/>
    <property type="molecule type" value="Transcribed_RNA"/>
</dbReference>
<dbReference type="Gene3D" id="3.40.50.720">
    <property type="entry name" value="NAD(P)-binding Rossmann-like Domain"/>
    <property type="match status" value="1"/>
</dbReference>
<dbReference type="PRINTS" id="PR00081">
    <property type="entry name" value="GDHRDH"/>
</dbReference>
<dbReference type="PANTHER" id="PTHR43115:SF4">
    <property type="entry name" value="DEHYDROGENASE_REDUCTASE SDR FAMILY MEMBER 11"/>
    <property type="match status" value="1"/>
</dbReference>
<gene>
    <name evidence="3" type="primary">DHRS11_2</name>
    <name evidence="3" type="ORF">g.21679</name>
</gene>
<dbReference type="PANTHER" id="PTHR43115">
    <property type="entry name" value="DEHYDROGENASE/REDUCTASE SDR FAMILY MEMBER 11"/>
    <property type="match status" value="1"/>
</dbReference>
<dbReference type="AlphaFoldDB" id="A0A0A1XJ23"/>
<reference evidence="3" key="1">
    <citation type="submission" date="2014-11" db="EMBL/GenBank/DDBJ databases">
        <authorList>
            <person name="Geib S."/>
        </authorList>
    </citation>
    <scope>NUCLEOTIDE SEQUENCE</scope>
</reference>
<keyword evidence="2" id="KW-0560">Oxidoreductase</keyword>
<protein>
    <submittedName>
        <fullName evidence="3">Dehydrogenase/reductase SDR family member 11</fullName>
    </submittedName>
</protein>
<dbReference type="InterPro" id="IPR002347">
    <property type="entry name" value="SDR_fam"/>
</dbReference>
<feature type="non-terminal residue" evidence="3">
    <location>
        <position position="140"/>
    </location>
</feature>